<sequence>MDSEQRVDFAGLLRAMSLPAADALVASLMASAAPRGLAPVRLACRALRDLVDGSVLELRLPLRHADLERVQQLPSLARWPRANRILLDFDEDFTSPDEAPLLLAIPVLEAAWQRVTELTLSACIEVPLQAEVAVTSLAPRLMALRALDLAGFHGTMSYGPLQQRVMYGTLASMPCLESLVLPGCRSLDCIGSLAGSSSLRSLTAVDFVFANLDAASPSSSLSHQALAGIATLQRLRQLTLQCRIFSCGAEGVADAGLAELLASLPPSVARLSVGAVVPPEWDEDDEQGPQIEVSLQRGSVQSLKLSCDVETITGHHASALVEALLGWSALGPQLDRLELSALMFNDGDELRLPPLLELFGRCRQTKLQTLVLGLQASLDGAQRLLQLLPQADTVEVELVDERRGLAEQVGAAGDEWVESFRAVPPAAAVLLRCTTEGIAAAVVAAATAVATAAAATSATADVEAPVPGALLEVVVLTSTFHSITINLMSRVSEVAQEMLGGRHSAEAWGEQERVRCALQLWILLRELPDAVRVDVQAN</sequence>
<organism evidence="2 3">
    <name type="scientific">Tetrabaena socialis</name>
    <dbReference type="NCBI Taxonomy" id="47790"/>
    <lineage>
        <taxon>Eukaryota</taxon>
        <taxon>Viridiplantae</taxon>
        <taxon>Chlorophyta</taxon>
        <taxon>core chlorophytes</taxon>
        <taxon>Chlorophyceae</taxon>
        <taxon>CS clade</taxon>
        <taxon>Chlamydomonadales</taxon>
        <taxon>Tetrabaenaceae</taxon>
        <taxon>Tetrabaena</taxon>
    </lineage>
</organism>
<evidence type="ECO:0000313" key="3">
    <source>
        <dbReference type="Proteomes" id="UP000236333"/>
    </source>
</evidence>
<dbReference type="InterPro" id="IPR032675">
    <property type="entry name" value="LRR_dom_sf"/>
</dbReference>
<name>A0A2J7ZWC1_9CHLO</name>
<comment type="caution">
    <text evidence="2">The sequence shown here is derived from an EMBL/GenBank/DDBJ whole genome shotgun (WGS) entry which is preliminary data.</text>
</comment>
<protein>
    <recommendedName>
        <fullName evidence="4">F-box domain-containing protein</fullName>
    </recommendedName>
</protein>
<reference evidence="2 3" key="1">
    <citation type="journal article" date="2017" name="Mol. Biol. Evol.">
        <title>The 4-celled Tetrabaena socialis nuclear genome reveals the essential components for genetic control of cell number at the origin of multicellularity in the volvocine lineage.</title>
        <authorList>
            <person name="Featherston J."/>
            <person name="Arakaki Y."/>
            <person name="Hanschen E.R."/>
            <person name="Ferris P.J."/>
            <person name="Michod R.E."/>
            <person name="Olson B.J.S.C."/>
            <person name="Nozaki H."/>
            <person name="Durand P.M."/>
        </authorList>
    </citation>
    <scope>NUCLEOTIDE SEQUENCE [LARGE SCALE GENOMIC DNA]</scope>
    <source>
        <strain evidence="2 3">NIES-571</strain>
    </source>
</reference>
<gene>
    <name evidence="2" type="ORF">TSOC_009249</name>
</gene>
<accession>A0A2J7ZWC1</accession>
<proteinExistence type="predicted"/>
<dbReference type="AlphaFoldDB" id="A0A2J7ZWC1"/>
<evidence type="ECO:0008006" key="4">
    <source>
        <dbReference type="Google" id="ProtNLM"/>
    </source>
</evidence>
<dbReference type="OrthoDB" id="563069at2759"/>
<dbReference type="Proteomes" id="UP000236333">
    <property type="component" value="Unassembled WGS sequence"/>
</dbReference>
<evidence type="ECO:0000256" key="1">
    <source>
        <dbReference type="ARBA" id="ARBA00004430"/>
    </source>
</evidence>
<dbReference type="EMBL" id="PGGS01000375">
    <property type="protein sequence ID" value="PNH04591.1"/>
    <property type="molecule type" value="Genomic_DNA"/>
</dbReference>
<dbReference type="SUPFAM" id="SSF52047">
    <property type="entry name" value="RNI-like"/>
    <property type="match status" value="1"/>
</dbReference>
<comment type="subcellular location">
    <subcellularLocation>
        <location evidence="1">Cytoplasm</location>
        <location evidence="1">Cytoskeleton</location>
        <location evidence="1">Cilium axoneme</location>
    </subcellularLocation>
</comment>
<evidence type="ECO:0000313" key="2">
    <source>
        <dbReference type="EMBL" id="PNH04591.1"/>
    </source>
</evidence>
<dbReference type="GO" id="GO:0005930">
    <property type="term" value="C:axoneme"/>
    <property type="evidence" value="ECO:0007669"/>
    <property type="project" value="UniProtKB-SubCell"/>
</dbReference>
<keyword evidence="3" id="KW-1185">Reference proteome</keyword>
<dbReference type="Gene3D" id="3.80.10.10">
    <property type="entry name" value="Ribonuclease Inhibitor"/>
    <property type="match status" value="1"/>
</dbReference>